<comment type="similarity">
    <text evidence="1">Belongs to the AHA1 family.</text>
</comment>
<organism evidence="3 4">
    <name type="scientific">Pinibacter soli</name>
    <dbReference type="NCBI Taxonomy" id="3044211"/>
    <lineage>
        <taxon>Bacteria</taxon>
        <taxon>Pseudomonadati</taxon>
        <taxon>Bacteroidota</taxon>
        <taxon>Chitinophagia</taxon>
        <taxon>Chitinophagales</taxon>
        <taxon>Chitinophagaceae</taxon>
        <taxon>Pinibacter</taxon>
    </lineage>
</organism>
<dbReference type="SUPFAM" id="SSF55961">
    <property type="entry name" value="Bet v1-like"/>
    <property type="match status" value="1"/>
</dbReference>
<protein>
    <submittedName>
        <fullName evidence="3">SRPBCC family protein</fullName>
    </submittedName>
</protein>
<sequence length="157" mass="18261">MNLVKEIIKTTADTEITTVRVVNAGNALAYKAWADPKHLKNWWGPNGFTNTFLEHDLQPGGKWKFTMHGPEGGNYENECVFIKVEEGKQLAWYRISKPLFQCLVTFEPVSEIKTKIVFKMLFDTKEECDKIRSFALEKNEENFDRLEREIEQMKVLA</sequence>
<dbReference type="Pfam" id="PF08327">
    <property type="entry name" value="AHSA1"/>
    <property type="match status" value="1"/>
</dbReference>
<dbReference type="Proteomes" id="UP001226434">
    <property type="component" value="Unassembled WGS sequence"/>
</dbReference>
<keyword evidence="4" id="KW-1185">Reference proteome</keyword>
<dbReference type="RefSeq" id="WP_282334296.1">
    <property type="nucleotide sequence ID" value="NZ_JASBRG010000006.1"/>
</dbReference>
<gene>
    <name evidence="3" type="ORF">QJ048_10465</name>
</gene>
<dbReference type="Gene3D" id="3.30.530.20">
    <property type="match status" value="1"/>
</dbReference>
<dbReference type="InterPro" id="IPR013538">
    <property type="entry name" value="ASHA1/2-like_C"/>
</dbReference>
<reference evidence="3 4" key="1">
    <citation type="submission" date="2023-05" db="EMBL/GenBank/DDBJ databases">
        <title>Genome sequence of Pinibacter sp. MAH-24.</title>
        <authorList>
            <person name="Huq M.A."/>
        </authorList>
    </citation>
    <scope>NUCLEOTIDE SEQUENCE [LARGE SCALE GENOMIC DNA]</scope>
    <source>
        <strain evidence="3 4">MAH-24</strain>
    </source>
</reference>
<dbReference type="CDD" id="cd08894">
    <property type="entry name" value="SRPBCC_CalC_Aha1-like_1"/>
    <property type="match status" value="1"/>
</dbReference>
<name>A0ABT6RCB2_9BACT</name>
<proteinExistence type="inferred from homology"/>
<evidence type="ECO:0000313" key="3">
    <source>
        <dbReference type="EMBL" id="MDI3320198.1"/>
    </source>
</evidence>
<comment type="caution">
    <text evidence="3">The sequence shown here is derived from an EMBL/GenBank/DDBJ whole genome shotgun (WGS) entry which is preliminary data.</text>
</comment>
<evidence type="ECO:0000313" key="4">
    <source>
        <dbReference type="Proteomes" id="UP001226434"/>
    </source>
</evidence>
<evidence type="ECO:0000256" key="1">
    <source>
        <dbReference type="ARBA" id="ARBA00006817"/>
    </source>
</evidence>
<accession>A0ABT6RCB2</accession>
<feature type="domain" description="Activator of Hsp90 ATPase homologue 1/2-like C-terminal" evidence="2">
    <location>
        <begin position="28"/>
        <end position="149"/>
    </location>
</feature>
<dbReference type="InterPro" id="IPR023393">
    <property type="entry name" value="START-like_dom_sf"/>
</dbReference>
<dbReference type="EMBL" id="JASBRG010000006">
    <property type="protein sequence ID" value="MDI3320198.1"/>
    <property type="molecule type" value="Genomic_DNA"/>
</dbReference>
<evidence type="ECO:0000259" key="2">
    <source>
        <dbReference type="Pfam" id="PF08327"/>
    </source>
</evidence>